<sequence>MPSGNLRVDIVSASRLTNMDGLFGKNDAYAIVKVGEQTQKTNIIENAGKEATWDESFNFSIVSDDEVAIEVYDSDNIQDDLIGLVKIPLDAVFQDKKVEKRYPLSRGANNAGEVLVRLHFS</sequence>
<evidence type="ECO:0000313" key="2">
    <source>
        <dbReference type="Proteomes" id="UP001165960"/>
    </source>
</evidence>
<accession>A0ACC2RPA9</accession>
<gene>
    <name evidence="1" type="ORF">DSO57_1000536</name>
</gene>
<dbReference type="Proteomes" id="UP001165960">
    <property type="component" value="Unassembled WGS sequence"/>
</dbReference>
<protein>
    <submittedName>
        <fullName evidence="1">Uncharacterized protein</fullName>
    </submittedName>
</protein>
<proteinExistence type="predicted"/>
<reference evidence="1" key="1">
    <citation type="submission" date="2022-04" db="EMBL/GenBank/DDBJ databases">
        <title>Genome of the entomopathogenic fungus Entomophthora muscae.</title>
        <authorList>
            <person name="Elya C."/>
            <person name="Lovett B.R."/>
            <person name="Lee E."/>
            <person name="Macias A.M."/>
            <person name="Hajek A.E."/>
            <person name="De Bivort B.L."/>
            <person name="Kasson M.T."/>
            <person name="De Fine Licht H.H."/>
            <person name="Stajich J.E."/>
        </authorList>
    </citation>
    <scope>NUCLEOTIDE SEQUENCE</scope>
    <source>
        <strain evidence="1">Berkeley</strain>
    </source>
</reference>
<dbReference type="EMBL" id="QTSX02007101">
    <property type="protein sequence ID" value="KAJ9051876.1"/>
    <property type="molecule type" value="Genomic_DNA"/>
</dbReference>
<organism evidence="1 2">
    <name type="scientific">Entomophthora muscae</name>
    <dbReference type="NCBI Taxonomy" id="34485"/>
    <lineage>
        <taxon>Eukaryota</taxon>
        <taxon>Fungi</taxon>
        <taxon>Fungi incertae sedis</taxon>
        <taxon>Zoopagomycota</taxon>
        <taxon>Entomophthoromycotina</taxon>
        <taxon>Entomophthoromycetes</taxon>
        <taxon>Entomophthorales</taxon>
        <taxon>Entomophthoraceae</taxon>
        <taxon>Entomophthora</taxon>
    </lineage>
</organism>
<comment type="caution">
    <text evidence="1">The sequence shown here is derived from an EMBL/GenBank/DDBJ whole genome shotgun (WGS) entry which is preliminary data.</text>
</comment>
<keyword evidence="2" id="KW-1185">Reference proteome</keyword>
<name>A0ACC2RPA9_9FUNG</name>
<evidence type="ECO:0000313" key="1">
    <source>
        <dbReference type="EMBL" id="KAJ9051876.1"/>
    </source>
</evidence>